<dbReference type="PROSITE" id="PS51257">
    <property type="entry name" value="PROKAR_LIPOPROTEIN"/>
    <property type="match status" value="1"/>
</dbReference>
<organism evidence="2">
    <name type="scientific">uncultured Alphaproteobacteria bacterium</name>
    <dbReference type="NCBI Taxonomy" id="91750"/>
    <lineage>
        <taxon>Bacteria</taxon>
        <taxon>Pseudomonadati</taxon>
        <taxon>Pseudomonadota</taxon>
        <taxon>Alphaproteobacteria</taxon>
        <taxon>environmental samples</taxon>
    </lineage>
</organism>
<accession>A0A212K558</accession>
<feature type="signal peptide" evidence="1">
    <location>
        <begin position="1"/>
        <end position="20"/>
    </location>
</feature>
<reference evidence="2" key="1">
    <citation type="submission" date="2016-04" db="EMBL/GenBank/DDBJ databases">
        <authorList>
            <person name="Evans L.H."/>
            <person name="Alamgir A."/>
            <person name="Owens N."/>
            <person name="Weber N.D."/>
            <person name="Virtaneva K."/>
            <person name="Barbian K."/>
            <person name="Babar A."/>
            <person name="Rosenke K."/>
        </authorList>
    </citation>
    <scope>NUCLEOTIDE SEQUENCE</scope>
    <source>
        <strain evidence="2">86</strain>
    </source>
</reference>
<dbReference type="AlphaFoldDB" id="A0A212K558"/>
<gene>
    <name evidence="2" type="ORF">KL86APRO_12162</name>
</gene>
<protein>
    <recommendedName>
        <fullName evidence="3">Lipoprotein</fullName>
    </recommendedName>
</protein>
<keyword evidence="1" id="KW-0732">Signal</keyword>
<feature type="chain" id="PRO_5013075308" description="Lipoprotein" evidence="1">
    <location>
        <begin position="21"/>
        <end position="75"/>
    </location>
</feature>
<evidence type="ECO:0000256" key="1">
    <source>
        <dbReference type="SAM" id="SignalP"/>
    </source>
</evidence>
<sequence length="75" mass="7658">MKLLPLAAAAGLVAALSACSSTDATTVRLSNVWNTTCGSGSGGVVVSAPTLEQFHRAVEQAPECQRGYTANPPVR</sequence>
<proteinExistence type="predicted"/>
<name>A0A212K558_9PROT</name>
<dbReference type="EMBL" id="FLUO01000001">
    <property type="protein sequence ID" value="SBW06841.1"/>
    <property type="molecule type" value="Genomic_DNA"/>
</dbReference>
<evidence type="ECO:0008006" key="3">
    <source>
        <dbReference type="Google" id="ProtNLM"/>
    </source>
</evidence>
<evidence type="ECO:0000313" key="2">
    <source>
        <dbReference type="EMBL" id="SBW06841.1"/>
    </source>
</evidence>